<evidence type="ECO:0000259" key="3">
    <source>
        <dbReference type="Pfam" id="PF26078"/>
    </source>
</evidence>
<comment type="similarity">
    <text evidence="1">Belongs to the Mu gp47/PBSX XkdT family.</text>
</comment>
<accession>C0ED28</accession>
<dbReference type="HOGENOM" id="CLU_039609_0_0_9"/>
<dbReference type="Proteomes" id="UP000003340">
    <property type="component" value="Unassembled WGS sequence"/>
</dbReference>
<feature type="domain" description="Baseplate J-like C-terminal" evidence="4">
    <location>
        <begin position="286"/>
        <end position="368"/>
    </location>
</feature>
<dbReference type="InterPro" id="IPR052399">
    <property type="entry name" value="Phage_Baseplate_Assmbl_Protein"/>
</dbReference>
<reference evidence="5 6" key="2">
    <citation type="submission" date="2009-02" db="EMBL/GenBank/DDBJ databases">
        <title>Draft genome sequence of Clostridium methylpentosum (DSM 5476).</title>
        <authorList>
            <person name="Sudarsanam P."/>
            <person name="Ley R."/>
            <person name="Guruge J."/>
            <person name="Turnbaugh P.J."/>
            <person name="Mahowald M."/>
            <person name="Liep D."/>
            <person name="Gordon J."/>
        </authorList>
    </citation>
    <scope>NUCLEOTIDE SEQUENCE [LARGE SCALE GENOMIC DNA]</scope>
    <source>
        <strain evidence="5 6">DSM 5476</strain>
    </source>
</reference>
<dbReference type="STRING" id="537013.CLOSTMETH_01749"/>
<dbReference type="EMBL" id="ACEC01000058">
    <property type="protein sequence ID" value="EEG30680.1"/>
    <property type="molecule type" value="Genomic_DNA"/>
</dbReference>
<feature type="domain" description="Baseplate J-like central" evidence="3">
    <location>
        <begin position="203"/>
        <end position="280"/>
    </location>
</feature>
<evidence type="ECO:0000313" key="5">
    <source>
        <dbReference type="EMBL" id="EEG30680.1"/>
    </source>
</evidence>
<dbReference type="Pfam" id="PF26079">
    <property type="entry name" value="Baseplate_J_C"/>
    <property type="match status" value="1"/>
</dbReference>
<evidence type="ECO:0000259" key="4">
    <source>
        <dbReference type="Pfam" id="PF26079"/>
    </source>
</evidence>
<dbReference type="InterPro" id="IPR006949">
    <property type="entry name" value="Barrel_Baseplate_J-like"/>
</dbReference>
<name>C0ED28_9FIRM</name>
<comment type="caution">
    <text evidence="5">The sequence shown here is derived from an EMBL/GenBank/DDBJ whole genome shotgun (WGS) entry which is preliminary data.</text>
</comment>
<gene>
    <name evidence="5" type="ORF">CLOSTMETH_01749</name>
</gene>
<organism evidence="5 6">
    <name type="scientific">[Clostridium] methylpentosum DSM 5476</name>
    <dbReference type="NCBI Taxonomy" id="537013"/>
    <lineage>
        <taxon>Bacteria</taxon>
        <taxon>Bacillati</taxon>
        <taxon>Bacillota</taxon>
        <taxon>Clostridia</taxon>
        <taxon>Eubacteriales</taxon>
        <taxon>Oscillospiraceae</taxon>
        <taxon>Oscillospiraceae incertae sedis</taxon>
    </lineage>
</organism>
<evidence type="ECO:0000259" key="2">
    <source>
        <dbReference type="Pfam" id="PF04865"/>
    </source>
</evidence>
<dbReference type="Pfam" id="PF26078">
    <property type="entry name" value="Baseplate_J_M"/>
    <property type="match status" value="1"/>
</dbReference>
<feature type="domain" description="Baseplate protein J-like barrel" evidence="2">
    <location>
        <begin position="93"/>
        <end position="179"/>
    </location>
</feature>
<keyword evidence="6" id="KW-1185">Reference proteome</keyword>
<reference evidence="5 6" key="1">
    <citation type="submission" date="2009-01" db="EMBL/GenBank/DDBJ databases">
        <authorList>
            <person name="Fulton L."/>
            <person name="Clifton S."/>
            <person name="Fulton B."/>
            <person name="Xu J."/>
            <person name="Minx P."/>
            <person name="Pepin K.H."/>
            <person name="Johnson M."/>
            <person name="Bhonagiri V."/>
            <person name="Nash W.E."/>
            <person name="Mardis E.R."/>
            <person name="Wilson R.K."/>
        </authorList>
    </citation>
    <scope>NUCLEOTIDE SEQUENCE [LARGE SCALE GENOMIC DNA]</scope>
    <source>
        <strain evidence="5 6">DSM 5476</strain>
    </source>
</reference>
<dbReference type="InterPro" id="IPR058530">
    <property type="entry name" value="Baseplate_J-like_C"/>
</dbReference>
<dbReference type="PANTHER" id="PTHR37829">
    <property type="entry name" value="PHAGE-LIKE ELEMENT PBSX PROTEIN XKDT"/>
    <property type="match status" value="1"/>
</dbReference>
<dbReference type="Pfam" id="PF04865">
    <property type="entry name" value="Baseplate_J"/>
    <property type="match status" value="1"/>
</dbReference>
<evidence type="ECO:0000313" key="6">
    <source>
        <dbReference type="Proteomes" id="UP000003340"/>
    </source>
</evidence>
<sequence length="372" mass="40496">MEYTIPEFLKNQSVDEIHQNMLGNLPDDIDKSQGQFPWDFTRCTAIEKSRMIEFQLNETIKLIYPMFAYGTWLDKHAGLRGLTRKDANRATTTLLVTGIPGTVIPDGLKFSTPSTNQAAGVEFQSTQYYTVPESGSLEIFVEAVQGGIAGNVAKGTIKLMTSPIEGIISITNPAAATGGTEIEDDESLRERILESDSSDESSFVGNDSDYVRWARQVPGVGQAIVVPEWNGAGTVKIICVDSQGQPANQQIRDDVYELIVSPSDRSKRLAPIGATVTVTAPTTIDISVSASIELSKGQTKEVVSDRFKTALQRYYLTAIENLEIRHTQVGALLIGTEGVADYENLLINGSASNIQVSAEEYPVTAEVVFHVI</sequence>
<protein>
    <submittedName>
        <fullName evidence="5">Baseplate J-like protein</fullName>
    </submittedName>
</protein>
<dbReference type="AlphaFoldDB" id="C0ED28"/>
<evidence type="ECO:0000256" key="1">
    <source>
        <dbReference type="ARBA" id="ARBA00038087"/>
    </source>
</evidence>
<dbReference type="PANTHER" id="PTHR37829:SF3">
    <property type="entry name" value="PROTEIN JAYE-RELATED"/>
    <property type="match status" value="1"/>
</dbReference>
<dbReference type="InterPro" id="IPR058531">
    <property type="entry name" value="Baseplate_J_M"/>
</dbReference>
<dbReference type="eggNOG" id="COG3299">
    <property type="taxonomic scope" value="Bacteria"/>
</dbReference>
<proteinExistence type="inferred from homology"/>